<dbReference type="STRING" id="1814289.SAMN05216410_0481"/>
<evidence type="ECO:0000313" key="2">
    <source>
        <dbReference type="Proteomes" id="UP000199039"/>
    </source>
</evidence>
<dbReference type="AlphaFoldDB" id="A0A1G6GUQ2"/>
<dbReference type="Pfam" id="PF19866">
    <property type="entry name" value="DUF6339"/>
    <property type="match status" value="1"/>
</dbReference>
<name>A0A1G6GUQ2_9MICO</name>
<dbReference type="Proteomes" id="UP000199039">
    <property type="component" value="Unassembled WGS sequence"/>
</dbReference>
<dbReference type="EMBL" id="FMYH01000001">
    <property type="protein sequence ID" value="SDB85603.1"/>
    <property type="molecule type" value="Genomic_DNA"/>
</dbReference>
<dbReference type="OrthoDB" id="9813719at2"/>
<proteinExistence type="predicted"/>
<evidence type="ECO:0000313" key="1">
    <source>
        <dbReference type="EMBL" id="SDB85603.1"/>
    </source>
</evidence>
<accession>A0A1G6GUQ2</accession>
<keyword evidence="2" id="KW-1185">Reference proteome</keyword>
<gene>
    <name evidence="1" type="ORF">SAMN05216410_0481</name>
</gene>
<dbReference type="RefSeq" id="WP_139185663.1">
    <property type="nucleotide sequence ID" value="NZ_FMYH01000001.1"/>
</dbReference>
<dbReference type="InterPro" id="IPR045920">
    <property type="entry name" value="DUF6339"/>
</dbReference>
<reference evidence="1 2" key="1">
    <citation type="submission" date="2016-09" db="EMBL/GenBank/DDBJ databases">
        <authorList>
            <person name="Capua I."/>
            <person name="De Benedictis P."/>
            <person name="Joannis T."/>
            <person name="Lombin L.H."/>
            <person name="Cattoli G."/>
        </authorList>
    </citation>
    <scope>NUCLEOTIDE SEQUENCE [LARGE SCALE GENOMIC DNA]</scope>
    <source>
        <strain evidence="1 2">ISLP-3</strain>
    </source>
</reference>
<organism evidence="1 2">
    <name type="scientific">Sanguibacter gelidistatuariae</name>
    <dbReference type="NCBI Taxonomy" id="1814289"/>
    <lineage>
        <taxon>Bacteria</taxon>
        <taxon>Bacillati</taxon>
        <taxon>Actinomycetota</taxon>
        <taxon>Actinomycetes</taxon>
        <taxon>Micrococcales</taxon>
        <taxon>Sanguibacteraceae</taxon>
        <taxon>Sanguibacter</taxon>
    </lineage>
</organism>
<protein>
    <submittedName>
        <fullName evidence="1">Uncharacterized protein</fullName>
    </submittedName>
</protein>
<sequence>MTHLSYPRLDRSRAQKLVSEYQLLTVRELASYVDFDIVHAAFYPLSIEHVSRSRLEMIRVAILDVAIRHGFPELQGKGGYVGFDQDVARLLVDLMEIVPSEAMTEDVWSFLSLKVMPDVTAWRFPARLSDDGTQSATWKRWIGDPRNAFRRLWIRGYSLGTDLAGVLGEDNYVAIFERPTIGGDPRVARRIASWMRDLNRADERNGGSAQDIMRDAMKRLRRRYGTTALGALSDQQLDDIVNAVFLAAVEATMPLSVA</sequence>